<dbReference type="EMBL" id="AFCS01001204">
    <property type="protein sequence ID" value="EHC73196.1"/>
    <property type="molecule type" value="Genomic_DNA"/>
</dbReference>
<proteinExistence type="predicted"/>
<reference evidence="1 2" key="1">
    <citation type="journal article" date="2011" name="BMC Genomics">
        <title>Genome sequencing reveals diversification of virulence factor content and possible host adaptation in distinct subpopulations of Salmonella enterica.</title>
        <authorList>
            <person name="den Bakker H.C."/>
            <person name="Moreno Switt A.I."/>
            <person name="Govoni G."/>
            <person name="Cummings C.A."/>
            <person name="Ranieri M.L."/>
            <person name="Degoricija L."/>
            <person name="Hoelzer K."/>
            <person name="Rodriguez-Rivera L.D."/>
            <person name="Brown S."/>
            <person name="Bolchacova E."/>
            <person name="Furtado M.R."/>
            <person name="Wiedmann M."/>
        </authorList>
    </citation>
    <scope>NUCLEOTIDE SEQUENCE [LARGE SCALE GENOMIC DNA]</scope>
    <source>
        <strain evidence="1 2">S5-403</strain>
    </source>
</reference>
<accession>G5QAC3</accession>
<dbReference type="InterPro" id="IPR049725">
    <property type="entry name" value="STM3845-like"/>
</dbReference>
<organism evidence="1 2">
    <name type="scientific">Salmonella enterica subsp. enterica serovar Montevideo str. S5-403</name>
    <dbReference type="NCBI Taxonomy" id="913242"/>
    <lineage>
        <taxon>Bacteria</taxon>
        <taxon>Pseudomonadati</taxon>
        <taxon>Pseudomonadota</taxon>
        <taxon>Gammaproteobacteria</taxon>
        <taxon>Enterobacterales</taxon>
        <taxon>Enterobacteriaceae</taxon>
        <taxon>Salmonella</taxon>
    </lineage>
</organism>
<dbReference type="Proteomes" id="UP000003221">
    <property type="component" value="Unassembled WGS sequence"/>
</dbReference>
<evidence type="ECO:0000313" key="2">
    <source>
        <dbReference type="Proteomes" id="UP000003221"/>
    </source>
</evidence>
<name>G5QAC3_SALMO</name>
<evidence type="ECO:0000313" key="1">
    <source>
        <dbReference type="EMBL" id="EHC73196.1"/>
    </source>
</evidence>
<dbReference type="PATRIC" id="fig|913242.3.peg.4713"/>
<feature type="non-terminal residue" evidence="1">
    <location>
        <position position="1"/>
    </location>
</feature>
<sequence>SVENFLAPPLVKSKKRAKNIARFFHQRKTNQKYITFKSMFEETIKKQFELLDISNFNVDISHRLLFVCGGKVDVRAPIPPSFRDRLLTYTAKHASELHEHFILAETFKDYFKENAYPDLLVFEDDIASISSLIIIFLESPGSLVELGIFCNKSELFKKILIVASAEEVSGEDSFIYLGPLEYIKKKVSSSVVIYPWPDPEVLKYDNDFLDDLCVNIKEKLSSIPKTEQFSKDNSGHIALLITEIISLCAPIQLSEIESALNSLGFNISTKIINRSIYLLQKVGFIDVLSYSSNKYYFPLKERKWVKFGKTKDNKLIDNQQLKMKVRQSFVTLTDPLSKRRITALRQIIAKKEMAEEIN</sequence>
<dbReference type="AlphaFoldDB" id="G5QAC3"/>
<dbReference type="NCBIfam" id="NF038232">
    <property type="entry name" value="STM3845_fam"/>
    <property type="match status" value="1"/>
</dbReference>
<comment type="caution">
    <text evidence="1">The sequence shown here is derived from an EMBL/GenBank/DDBJ whole genome shotgun (WGS) entry which is preliminary data.</text>
</comment>
<protein>
    <submittedName>
        <fullName evidence="1">Putative inner membrane protein</fullName>
    </submittedName>
</protein>
<gene>
    <name evidence="1" type="ORF">LTSEMON_5421</name>
</gene>